<dbReference type="Proteomes" id="UP000030764">
    <property type="component" value="Unassembled WGS sequence"/>
</dbReference>
<sequence>LQCLFNNTKRSFSAVQWHLGQNIGFPGIQNARNVVKIMAVRTRIILIIRAWHFAHQLQLITASMIINAMTNTCDKYGDKFNVAEQLTKLRNLFYKYEAKMSRNKSMVPIMGRYKACVCKNDQTGFQYFVSGKILSCILYHSEIRAEGFSYSQTRN</sequence>
<dbReference type="EMBL" id="KL367529">
    <property type="protein sequence ID" value="KFD66023.1"/>
    <property type="molecule type" value="Genomic_DNA"/>
</dbReference>
<evidence type="ECO:0000313" key="3">
    <source>
        <dbReference type="Proteomes" id="UP000030764"/>
    </source>
</evidence>
<evidence type="ECO:0000313" key="2">
    <source>
        <dbReference type="EMBL" id="KFD66023.1"/>
    </source>
</evidence>
<organism evidence="2">
    <name type="scientific">Trichuris suis</name>
    <name type="common">pig whipworm</name>
    <dbReference type="NCBI Taxonomy" id="68888"/>
    <lineage>
        <taxon>Eukaryota</taxon>
        <taxon>Metazoa</taxon>
        <taxon>Ecdysozoa</taxon>
        <taxon>Nematoda</taxon>
        <taxon>Enoplea</taxon>
        <taxon>Dorylaimia</taxon>
        <taxon>Trichinellida</taxon>
        <taxon>Trichuridae</taxon>
        <taxon>Trichuris</taxon>
    </lineage>
</organism>
<dbReference type="EMBL" id="KL363196">
    <property type="protein sequence ID" value="KFD56078.1"/>
    <property type="molecule type" value="Genomic_DNA"/>
</dbReference>
<evidence type="ECO:0000313" key="1">
    <source>
        <dbReference type="EMBL" id="KFD56078.1"/>
    </source>
</evidence>
<gene>
    <name evidence="1" type="ORF">M513_03202</name>
    <name evidence="2" type="ORF">M514_03202</name>
</gene>
<accession>A0A085N977</accession>
<dbReference type="AlphaFoldDB" id="A0A085N977"/>
<feature type="non-terminal residue" evidence="2">
    <location>
        <position position="1"/>
    </location>
</feature>
<keyword evidence="3" id="KW-1185">Reference proteome</keyword>
<proteinExistence type="predicted"/>
<dbReference type="Proteomes" id="UP000030758">
    <property type="component" value="Unassembled WGS sequence"/>
</dbReference>
<reference evidence="2 3" key="1">
    <citation type="journal article" date="2014" name="Nat. Genet.">
        <title>Genome and transcriptome of the porcine whipworm Trichuris suis.</title>
        <authorList>
            <person name="Jex A.R."/>
            <person name="Nejsum P."/>
            <person name="Schwarz E.M."/>
            <person name="Hu L."/>
            <person name="Young N.D."/>
            <person name="Hall R.S."/>
            <person name="Korhonen P.K."/>
            <person name="Liao S."/>
            <person name="Thamsborg S."/>
            <person name="Xia J."/>
            <person name="Xu P."/>
            <person name="Wang S."/>
            <person name="Scheerlinck J.P."/>
            <person name="Hofmann A."/>
            <person name="Sternberg P.W."/>
            <person name="Wang J."/>
            <person name="Gasser R.B."/>
        </authorList>
    </citation>
    <scope>NUCLEOTIDE SEQUENCE [LARGE SCALE GENOMIC DNA]</scope>
    <source>
        <strain evidence="2">DCEP-RM93F</strain>
        <strain evidence="1">DCEP-RM93M</strain>
    </source>
</reference>
<name>A0A085N977_9BILA</name>
<protein>
    <submittedName>
        <fullName evidence="2">Uncharacterized protein</fullName>
    </submittedName>
</protein>